<organism evidence="2 3">
    <name type="scientific">Streptomyces bottropensis ATCC 25435</name>
    <dbReference type="NCBI Taxonomy" id="1054862"/>
    <lineage>
        <taxon>Bacteria</taxon>
        <taxon>Bacillati</taxon>
        <taxon>Actinomycetota</taxon>
        <taxon>Actinomycetes</taxon>
        <taxon>Kitasatosporales</taxon>
        <taxon>Streptomycetaceae</taxon>
        <taxon>Streptomyces</taxon>
    </lineage>
</organism>
<dbReference type="AlphaFoldDB" id="M3DG63"/>
<feature type="region of interest" description="Disordered" evidence="1">
    <location>
        <begin position="189"/>
        <end position="214"/>
    </location>
</feature>
<sequence>MSTLMRAPRECGSWFWDLDEVAAPGLESALTTAARMSEVLVRLELLTPAKIEYGWYVLDLGSTGVTSSLELTTPLGDSSLAGRLLGSRPAAFPTAEIDDLHVIGTGTWIDEAGKARQEPRLIDLSVSPGPTGLSAELSVHHDIWGWYDFSGRPHPDVYRHNAPRLATALKELSSLLGVSPEPGEPTYFGSATPEGLATPEAYEDGMGPDLTSRL</sequence>
<dbReference type="EMBL" id="KB405067">
    <property type="protein sequence ID" value="EMF55667.1"/>
    <property type="molecule type" value="Genomic_DNA"/>
</dbReference>
<evidence type="ECO:0000256" key="1">
    <source>
        <dbReference type="SAM" id="MobiDB-lite"/>
    </source>
</evidence>
<evidence type="ECO:0000313" key="2">
    <source>
        <dbReference type="EMBL" id="EMF55667.1"/>
    </source>
</evidence>
<dbReference type="Proteomes" id="UP000030760">
    <property type="component" value="Unassembled WGS sequence"/>
</dbReference>
<proteinExistence type="predicted"/>
<protein>
    <submittedName>
        <fullName evidence="2">Uncharacterized protein</fullName>
    </submittedName>
</protein>
<evidence type="ECO:0000313" key="3">
    <source>
        <dbReference type="Proteomes" id="UP000030760"/>
    </source>
</evidence>
<gene>
    <name evidence="2" type="ORF">SBD_2980</name>
</gene>
<dbReference type="RefSeq" id="WP_005478587.1">
    <property type="nucleotide sequence ID" value="NZ_KB405067.1"/>
</dbReference>
<accession>M3DG63</accession>
<dbReference type="GeneID" id="96269768"/>
<reference evidence="3" key="1">
    <citation type="journal article" date="2013" name="Genome Announc.">
        <title>Draft Genome Sequence of Streptomyces bottropensis ATCC 25435, a Bottromycin-Producing Actinomycete.</title>
        <authorList>
            <person name="Zhang H."/>
            <person name="Zhou W."/>
            <person name="Zhuang Y."/>
            <person name="Liang X."/>
            <person name="Liu T."/>
        </authorList>
    </citation>
    <scope>NUCLEOTIDE SEQUENCE [LARGE SCALE GENOMIC DNA]</scope>
    <source>
        <strain evidence="3">ATCC 25435</strain>
    </source>
</reference>
<name>M3DG63_9ACTN</name>